<dbReference type="Pfam" id="PF07729">
    <property type="entry name" value="FCD"/>
    <property type="match status" value="1"/>
</dbReference>
<keyword evidence="6" id="KW-1185">Reference proteome</keyword>
<dbReference type="InterPro" id="IPR036390">
    <property type="entry name" value="WH_DNA-bd_sf"/>
</dbReference>
<dbReference type="PANTHER" id="PTHR43537">
    <property type="entry name" value="TRANSCRIPTIONAL REGULATOR, GNTR FAMILY"/>
    <property type="match status" value="1"/>
</dbReference>
<protein>
    <submittedName>
        <fullName evidence="5">Transcriptional regulator</fullName>
    </submittedName>
</protein>
<dbReference type="AlphaFoldDB" id="A0A7M2YUW3"/>
<dbReference type="Pfam" id="PF00392">
    <property type="entry name" value="GntR"/>
    <property type="match status" value="1"/>
</dbReference>
<reference evidence="6" key="2">
    <citation type="journal article" date="2019" name="MicrobiologyOpen">
        <title>High-quality draft genome sequence of Gaiella occulta isolated from a 150 meter deep mineral water borehole and comparison with the genome sequences of other deep-branching lineages of the phylum Actinobacteria.</title>
        <authorList>
            <person name="Severino R."/>
            <person name="Froufe H.J.C."/>
            <person name="Barroso C."/>
            <person name="Albuquerque L."/>
            <person name="Lobo-da-Cunha A."/>
            <person name="da Costa M.S."/>
            <person name="Egas C."/>
        </authorList>
    </citation>
    <scope>NUCLEOTIDE SEQUENCE [LARGE SCALE GENOMIC DNA]</scope>
    <source>
        <strain evidence="6">F2-233</strain>
    </source>
</reference>
<evidence type="ECO:0000256" key="2">
    <source>
        <dbReference type="ARBA" id="ARBA00023125"/>
    </source>
</evidence>
<gene>
    <name evidence="5" type="ORF">Gocc_3073</name>
</gene>
<evidence type="ECO:0000256" key="3">
    <source>
        <dbReference type="ARBA" id="ARBA00023163"/>
    </source>
</evidence>
<dbReference type="Gene3D" id="1.20.120.530">
    <property type="entry name" value="GntR ligand-binding domain-like"/>
    <property type="match status" value="1"/>
</dbReference>
<dbReference type="SUPFAM" id="SSF46785">
    <property type="entry name" value="Winged helix' DNA-binding domain"/>
    <property type="match status" value="1"/>
</dbReference>
<dbReference type="SMART" id="SM00345">
    <property type="entry name" value="HTH_GNTR"/>
    <property type="match status" value="1"/>
</dbReference>
<dbReference type="CDD" id="cd07377">
    <property type="entry name" value="WHTH_GntR"/>
    <property type="match status" value="1"/>
</dbReference>
<dbReference type="PROSITE" id="PS50949">
    <property type="entry name" value="HTH_GNTR"/>
    <property type="match status" value="1"/>
</dbReference>
<dbReference type="Gene3D" id="1.10.10.10">
    <property type="entry name" value="Winged helix-like DNA-binding domain superfamily/Winged helix DNA-binding domain"/>
    <property type="match status" value="1"/>
</dbReference>
<dbReference type="InterPro" id="IPR008920">
    <property type="entry name" value="TF_FadR/GntR_C"/>
</dbReference>
<name>A0A7M2YUW3_9ACTN</name>
<dbReference type="GO" id="GO:0003700">
    <property type="term" value="F:DNA-binding transcription factor activity"/>
    <property type="evidence" value="ECO:0007669"/>
    <property type="project" value="InterPro"/>
</dbReference>
<sequence>MASSAADALRDLIVMGEIAPGTPLRLEVLAERLGMSISPIREAVRQLEALGLAEHVPYKGARVTQIDPGEMRDVYEARLALELIAVRRAAIGWNEDAETLLCAALDDLSSAYQLGERVEIIRGNTAFHLAIAQASGSRWIPRLLRPMLETSERFSAFVIADDQAGVYDIEEQGHTAIVSACRAGDAEMAERMLREHIDAFADIFVRDLVAEPTG</sequence>
<organism evidence="5 6">
    <name type="scientific">Gaiella occulta</name>
    <dbReference type="NCBI Taxonomy" id="1002870"/>
    <lineage>
        <taxon>Bacteria</taxon>
        <taxon>Bacillati</taxon>
        <taxon>Actinomycetota</taxon>
        <taxon>Thermoleophilia</taxon>
        <taxon>Gaiellales</taxon>
        <taxon>Gaiellaceae</taxon>
        <taxon>Gaiella</taxon>
    </lineage>
</organism>
<dbReference type="InterPro" id="IPR036388">
    <property type="entry name" value="WH-like_DNA-bd_sf"/>
</dbReference>
<feature type="domain" description="HTH gntR-type" evidence="4">
    <location>
        <begin position="1"/>
        <end position="66"/>
    </location>
</feature>
<evidence type="ECO:0000313" key="6">
    <source>
        <dbReference type="Proteomes" id="UP000254134"/>
    </source>
</evidence>
<keyword evidence="3" id="KW-0804">Transcription</keyword>
<proteinExistence type="predicted"/>
<evidence type="ECO:0000259" key="4">
    <source>
        <dbReference type="PROSITE" id="PS50949"/>
    </source>
</evidence>
<reference evidence="5 6" key="1">
    <citation type="submission" date="2018-07" db="EMBL/GenBank/DDBJ databases">
        <title>High-quality-draft genome sequence of Gaiella occulta.</title>
        <authorList>
            <person name="Severino R."/>
            <person name="Froufe H.J.C."/>
            <person name="Rainey F.A."/>
            <person name="Barroso C."/>
            <person name="Albuquerque L."/>
            <person name="Lobo-Da-Cunha A."/>
            <person name="Da Costa M.S."/>
            <person name="Egas C."/>
        </authorList>
    </citation>
    <scope>NUCLEOTIDE SEQUENCE [LARGE SCALE GENOMIC DNA]</scope>
    <source>
        <strain evidence="5 6">F2-233</strain>
    </source>
</reference>
<dbReference type="InterPro" id="IPR011711">
    <property type="entry name" value="GntR_C"/>
</dbReference>
<comment type="caution">
    <text evidence="5">The sequence shown here is derived from an EMBL/GenBank/DDBJ whole genome shotgun (WGS) entry which is preliminary data.</text>
</comment>
<dbReference type="SMART" id="SM00895">
    <property type="entry name" value="FCD"/>
    <property type="match status" value="1"/>
</dbReference>
<dbReference type="GO" id="GO:0003677">
    <property type="term" value="F:DNA binding"/>
    <property type="evidence" value="ECO:0007669"/>
    <property type="project" value="UniProtKB-KW"/>
</dbReference>
<evidence type="ECO:0000256" key="1">
    <source>
        <dbReference type="ARBA" id="ARBA00023015"/>
    </source>
</evidence>
<evidence type="ECO:0000313" key="5">
    <source>
        <dbReference type="EMBL" id="RDI73208.1"/>
    </source>
</evidence>
<accession>A0A7M2YUW3</accession>
<dbReference type="SUPFAM" id="SSF48008">
    <property type="entry name" value="GntR ligand-binding domain-like"/>
    <property type="match status" value="1"/>
</dbReference>
<keyword evidence="2" id="KW-0238">DNA-binding</keyword>
<keyword evidence="1" id="KW-0805">Transcription regulation</keyword>
<dbReference type="PANTHER" id="PTHR43537:SF44">
    <property type="entry name" value="GNTR FAMILY REGULATORY PROTEIN"/>
    <property type="match status" value="1"/>
</dbReference>
<dbReference type="InterPro" id="IPR000524">
    <property type="entry name" value="Tscrpt_reg_HTH_GntR"/>
</dbReference>
<dbReference type="Proteomes" id="UP000254134">
    <property type="component" value="Unassembled WGS sequence"/>
</dbReference>
<dbReference type="EMBL" id="QQZY01000012">
    <property type="protein sequence ID" value="RDI73208.1"/>
    <property type="molecule type" value="Genomic_DNA"/>
</dbReference>